<protein>
    <submittedName>
        <fullName evidence="4">2-hydroxyacid dehydrogenase</fullName>
    </submittedName>
</protein>
<dbReference type="Gene3D" id="3.40.50.720">
    <property type="entry name" value="NAD(P)-binding Rossmann-like Domain"/>
    <property type="match status" value="2"/>
</dbReference>
<dbReference type="InterPro" id="IPR036291">
    <property type="entry name" value="NAD(P)-bd_dom_sf"/>
</dbReference>
<evidence type="ECO:0000313" key="5">
    <source>
        <dbReference type="Proteomes" id="UP000660745"/>
    </source>
</evidence>
<dbReference type="CDD" id="cd05300">
    <property type="entry name" value="2-Hacid_dh_1"/>
    <property type="match status" value="1"/>
</dbReference>
<evidence type="ECO:0000259" key="3">
    <source>
        <dbReference type="Pfam" id="PF02826"/>
    </source>
</evidence>
<keyword evidence="5" id="KW-1185">Reference proteome</keyword>
<dbReference type="Proteomes" id="UP000660745">
    <property type="component" value="Unassembled WGS sequence"/>
</dbReference>
<keyword evidence="1" id="KW-0560">Oxidoreductase</keyword>
<proteinExistence type="predicted"/>
<evidence type="ECO:0000256" key="2">
    <source>
        <dbReference type="ARBA" id="ARBA00023027"/>
    </source>
</evidence>
<sequence>MRVTMCLTSDQDFWQLSQGHVDHLRSTFPDVDFRVATPATVPNELPASEVYFGWRFAPTWFSLAPSLRWIASPAAGTDHLPVRQAQQAGVMLTRSYGFHGGPMSEHAMGLILGFSRGLFTSSRLQLTRRWWKNELATEFFDLAGATLAIVGCGSIGAHLARVAGVFKMNVIGVRRTPPADAQDGIRWIPASSIRQAVAEADVVVDLLPATAETSGFFDQRMFDSCKPGAIFINLGRASTVDHTALLQALEDGPLGGAALDVTTPRPLSMEDALRLHPRVILTPKSATFSRFYMDEAITFFTDNLRRYLNDLSLQGVATLLTEGGSDVSL</sequence>
<organism evidence="4 5">
    <name type="scientific">Nonomuraea glycinis</name>
    <dbReference type="NCBI Taxonomy" id="2047744"/>
    <lineage>
        <taxon>Bacteria</taxon>
        <taxon>Bacillati</taxon>
        <taxon>Actinomycetota</taxon>
        <taxon>Actinomycetes</taxon>
        <taxon>Streptosporangiales</taxon>
        <taxon>Streptosporangiaceae</taxon>
        <taxon>Nonomuraea</taxon>
    </lineage>
</organism>
<keyword evidence="2" id="KW-0520">NAD</keyword>
<name>A0A918AEP0_9ACTN</name>
<feature type="domain" description="D-isomer specific 2-hydroxyacid dehydrogenase NAD-binding" evidence="3">
    <location>
        <begin position="108"/>
        <end position="283"/>
    </location>
</feature>
<dbReference type="RefSeq" id="WP_189142931.1">
    <property type="nucleotide sequence ID" value="NZ_BMNK01000015.1"/>
</dbReference>
<dbReference type="InterPro" id="IPR006140">
    <property type="entry name" value="D-isomer_DH_NAD-bd"/>
</dbReference>
<dbReference type="GO" id="GO:0016491">
    <property type="term" value="F:oxidoreductase activity"/>
    <property type="evidence" value="ECO:0007669"/>
    <property type="project" value="UniProtKB-KW"/>
</dbReference>
<gene>
    <name evidence="4" type="primary">serA</name>
    <name evidence="4" type="ORF">GCM10012278_68900</name>
</gene>
<dbReference type="PANTHER" id="PTHR43333:SF1">
    <property type="entry name" value="D-ISOMER SPECIFIC 2-HYDROXYACID DEHYDROGENASE NAD-BINDING DOMAIN-CONTAINING PROTEIN"/>
    <property type="match status" value="1"/>
</dbReference>
<dbReference type="Pfam" id="PF02826">
    <property type="entry name" value="2-Hacid_dh_C"/>
    <property type="match status" value="1"/>
</dbReference>
<dbReference type="EMBL" id="BMNK01000015">
    <property type="protein sequence ID" value="GGP14172.1"/>
    <property type="molecule type" value="Genomic_DNA"/>
</dbReference>
<reference evidence="4" key="2">
    <citation type="submission" date="2020-09" db="EMBL/GenBank/DDBJ databases">
        <authorList>
            <person name="Sun Q."/>
            <person name="Zhou Y."/>
        </authorList>
    </citation>
    <scope>NUCLEOTIDE SEQUENCE</scope>
    <source>
        <strain evidence="4">CGMCC 4.7430</strain>
    </source>
</reference>
<evidence type="ECO:0000313" key="4">
    <source>
        <dbReference type="EMBL" id="GGP14172.1"/>
    </source>
</evidence>
<dbReference type="SUPFAM" id="SSF51735">
    <property type="entry name" value="NAD(P)-binding Rossmann-fold domains"/>
    <property type="match status" value="1"/>
</dbReference>
<accession>A0A918AEP0</accession>
<dbReference type="PANTHER" id="PTHR43333">
    <property type="entry name" value="2-HACID_DH_C DOMAIN-CONTAINING PROTEIN"/>
    <property type="match status" value="1"/>
</dbReference>
<dbReference type="GO" id="GO:0051287">
    <property type="term" value="F:NAD binding"/>
    <property type="evidence" value="ECO:0007669"/>
    <property type="project" value="InterPro"/>
</dbReference>
<reference evidence="4" key="1">
    <citation type="journal article" date="2014" name="Int. J. Syst. Evol. Microbiol.">
        <title>Complete genome sequence of Corynebacterium casei LMG S-19264T (=DSM 44701T), isolated from a smear-ripened cheese.</title>
        <authorList>
            <consortium name="US DOE Joint Genome Institute (JGI-PGF)"/>
            <person name="Walter F."/>
            <person name="Albersmeier A."/>
            <person name="Kalinowski J."/>
            <person name="Ruckert C."/>
        </authorList>
    </citation>
    <scope>NUCLEOTIDE SEQUENCE</scope>
    <source>
        <strain evidence="4">CGMCC 4.7430</strain>
    </source>
</reference>
<comment type="caution">
    <text evidence="4">The sequence shown here is derived from an EMBL/GenBank/DDBJ whole genome shotgun (WGS) entry which is preliminary data.</text>
</comment>
<evidence type="ECO:0000256" key="1">
    <source>
        <dbReference type="ARBA" id="ARBA00023002"/>
    </source>
</evidence>
<dbReference type="SUPFAM" id="SSF52283">
    <property type="entry name" value="Formate/glycerate dehydrogenase catalytic domain-like"/>
    <property type="match status" value="1"/>
</dbReference>
<dbReference type="AlphaFoldDB" id="A0A918AEP0"/>